<keyword evidence="6" id="KW-1185">Reference proteome</keyword>
<reference evidence="3 6" key="2">
    <citation type="submission" date="2018-07" db="EMBL/GenBank/DDBJ databases">
        <title>Genome sequences of Haloplanus aerogenes JCM 16430T.</title>
        <authorList>
            <person name="Kim Y.B."/>
            <person name="Roh S.W."/>
        </authorList>
    </citation>
    <scope>NUCLEOTIDE SEQUENCE [LARGE SCALE GENOMIC DNA]</scope>
    <source>
        <strain evidence="3 6">JCM 16430</strain>
    </source>
</reference>
<dbReference type="KEGG" id="haer:DU502_13445"/>
<evidence type="ECO:0000256" key="1">
    <source>
        <dbReference type="ARBA" id="ARBA00010169"/>
    </source>
</evidence>
<dbReference type="GeneID" id="38472309"/>
<dbReference type="InterPro" id="IPR011322">
    <property type="entry name" value="N-reg_PII-like_a/b"/>
</dbReference>
<dbReference type="GO" id="GO:0010038">
    <property type="term" value="P:response to metal ion"/>
    <property type="evidence" value="ECO:0007669"/>
    <property type="project" value="InterPro"/>
</dbReference>
<dbReference type="Gene3D" id="3.30.70.120">
    <property type="match status" value="1"/>
</dbReference>
<gene>
    <name evidence="4" type="ORF">ATH50_1686</name>
    <name evidence="3" type="ORF">DU502_13445</name>
</gene>
<comment type="similarity">
    <text evidence="1">Belongs to the CutA family.</text>
</comment>
<evidence type="ECO:0000313" key="4">
    <source>
        <dbReference type="EMBL" id="RMB18236.1"/>
    </source>
</evidence>
<evidence type="ECO:0000313" key="6">
    <source>
        <dbReference type="Proteomes" id="UP000282007"/>
    </source>
</evidence>
<dbReference type="OrthoDB" id="8015at2157"/>
<keyword evidence="2" id="KW-0963">Cytoplasm</keyword>
<sequence length="112" mass="11998">MTDDASADADAPVTAYVTAPRDAAADLARRLVDARLAACVNVVDCTSTYRWDGAVHEGAESILLAKTTAERYADLTDRIVEWHPHGVPCIERIDAADAHDPFAAWCADAVSD</sequence>
<reference evidence="4 5" key="1">
    <citation type="journal article" date="2015" name="Stand. Genomic Sci.">
        <title>Genomic Encyclopedia of Bacterial and Archaeal Type Strains, Phase III: the genomes of soil and plant-associated and newly described type strains.</title>
        <authorList>
            <person name="Whitman W.B."/>
            <person name="Woyke T."/>
            <person name="Klenk H.P."/>
            <person name="Zhou Y."/>
            <person name="Lilburn T.G."/>
            <person name="Beck B.J."/>
            <person name="De Vos P."/>
            <person name="Vandamme P."/>
            <person name="Eisen J.A."/>
            <person name="Garrity G."/>
            <person name="Hugenholtz P."/>
            <person name="Kyrpides N.C."/>
        </authorList>
    </citation>
    <scope>NUCLEOTIDE SEQUENCE [LARGE SCALE GENOMIC DNA]</scope>
    <source>
        <strain evidence="4 5">CGMCC 1.10124</strain>
    </source>
</reference>
<dbReference type="InterPro" id="IPR004323">
    <property type="entry name" value="Ion_tolerance_CutA"/>
</dbReference>
<dbReference type="EMBL" id="REFS01000003">
    <property type="protein sequence ID" value="RMB18236.1"/>
    <property type="molecule type" value="Genomic_DNA"/>
</dbReference>
<dbReference type="PANTHER" id="PTHR23419">
    <property type="entry name" value="DIVALENT CATION TOLERANCE CUTA-RELATED"/>
    <property type="match status" value="1"/>
</dbReference>
<dbReference type="Proteomes" id="UP000277326">
    <property type="component" value="Unassembled WGS sequence"/>
</dbReference>
<dbReference type="RefSeq" id="WP_121920333.1">
    <property type="nucleotide sequence ID" value="NZ_CP034145.1"/>
</dbReference>
<dbReference type="Pfam" id="PF03091">
    <property type="entry name" value="CutA1"/>
    <property type="match status" value="1"/>
</dbReference>
<dbReference type="SUPFAM" id="SSF54913">
    <property type="entry name" value="GlnB-like"/>
    <property type="match status" value="1"/>
</dbReference>
<organism evidence="4 5">
    <name type="scientific">Haloplanus aerogenes</name>
    <dbReference type="NCBI Taxonomy" id="660522"/>
    <lineage>
        <taxon>Archaea</taxon>
        <taxon>Methanobacteriati</taxon>
        <taxon>Methanobacteriota</taxon>
        <taxon>Stenosarchaea group</taxon>
        <taxon>Halobacteria</taxon>
        <taxon>Halobacteriales</taxon>
        <taxon>Haloferacaceae</taxon>
        <taxon>Haloplanus</taxon>
    </lineage>
</organism>
<evidence type="ECO:0000256" key="2">
    <source>
        <dbReference type="ARBA" id="ARBA00022490"/>
    </source>
</evidence>
<dbReference type="PANTHER" id="PTHR23419:SF8">
    <property type="entry name" value="FI09726P"/>
    <property type="match status" value="1"/>
</dbReference>
<dbReference type="Proteomes" id="UP000282007">
    <property type="component" value="Chromosome"/>
</dbReference>
<dbReference type="EMBL" id="CP034145">
    <property type="protein sequence ID" value="AZH26305.1"/>
    <property type="molecule type" value="Genomic_DNA"/>
</dbReference>
<evidence type="ECO:0000313" key="5">
    <source>
        <dbReference type="Proteomes" id="UP000277326"/>
    </source>
</evidence>
<name>A0A3M0DH81_9EURY</name>
<reference evidence="4" key="3">
    <citation type="submission" date="2018-10" db="EMBL/GenBank/DDBJ databases">
        <authorList>
            <person name="Whitman W."/>
            <person name="Huntemann M."/>
            <person name="Clum A."/>
            <person name="Pillay M."/>
            <person name="Palaniappan K."/>
            <person name="Varghese N."/>
            <person name="Mikhailova N."/>
            <person name="Stamatis D."/>
            <person name="Reddy T."/>
            <person name="Daum C."/>
            <person name="Shapiro N."/>
            <person name="Ivanova N."/>
            <person name="Kyrpides N."/>
            <person name="Woyke T."/>
        </authorList>
    </citation>
    <scope>NUCLEOTIDE SEQUENCE</scope>
    <source>
        <strain evidence="4">CGMCC 1.10124</strain>
    </source>
</reference>
<evidence type="ECO:0000313" key="3">
    <source>
        <dbReference type="EMBL" id="AZH26305.1"/>
    </source>
</evidence>
<dbReference type="InterPro" id="IPR015867">
    <property type="entry name" value="N-reg_PII/ATP_PRibTrfase_C"/>
</dbReference>
<dbReference type="GO" id="GO:0005507">
    <property type="term" value="F:copper ion binding"/>
    <property type="evidence" value="ECO:0007669"/>
    <property type="project" value="TreeGrafter"/>
</dbReference>
<proteinExistence type="inferred from homology"/>
<protein>
    <submittedName>
        <fullName evidence="3">Divalent-cation tolerance protein CutA</fullName>
    </submittedName>
    <submittedName>
        <fullName evidence="4">Uncharacterized protein involved in tolerance to divalent cations</fullName>
    </submittedName>
</protein>
<dbReference type="AlphaFoldDB" id="A0A3M0DH81"/>
<accession>A0A3M0DH81</accession>